<name>A0A6D2JIG0_9BRAS</name>
<organism evidence="1 2">
    <name type="scientific">Microthlaspi erraticum</name>
    <dbReference type="NCBI Taxonomy" id="1685480"/>
    <lineage>
        <taxon>Eukaryota</taxon>
        <taxon>Viridiplantae</taxon>
        <taxon>Streptophyta</taxon>
        <taxon>Embryophyta</taxon>
        <taxon>Tracheophyta</taxon>
        <taxon>Spermatophyta</taxon>
        <taxon>Magnoliopsida</taxon>
        <taxon>eudicotyledons</taxon>
        <taxon>Gunneridae</taxon>
        <taxon>Pentapetalae</taxon>
        <taxon>rosids</taxon>
        <taxon>malvids</taxon>
        <taxon>Brassicales</taxon>
        <taxon>Brassicaceae</taxon>
        <taxon>Coluteocarpeae</taxon>
        <taxon>Microthlaspi</taxon>
    </lineage>
</organism>
<protein>
    <submittedName>
        <fullName evidence="1">Uncharacterized protein</fullName>
    </submittedName>
</protein>
<comment type="caution">
    <text evidence="1">The sequence shown here is derived from an EMBL/GenBank/DDBJ whole genome shotgun (WGS) entry which is preliminary data.</text>
</comment>
<gene>
    <name evidence="1" type="ORF">MERR_LOCUS26873</name>
</gene>
<dbReference type="Proteomes" id="UP000467841">
    <property type="component" value="Unassembled WGS sequence"/>
</dbReference>
<dbReference type="AlphaFoldDB" id="A0A6D2JIG0"/>
<proteinExistence type="predicted"/>
<keyword evidence="2" id="KW-1185">Reference proteome</keyword>
<reference evidence="1" key="1">
    <citation type="submission" date="2020-01" db="EMBL/GenBank/DDBJ databases">
        <authorList>
            <person name="Mishra B."/>
        </authorList>
    </citation>
    <scope>NUCLEOTIDE SEQUENCE [LARGE SCALE GENOMIC DNA]</scope>
</reference>
<sequence>MKSMQKFSPQRAFYHSVNAQSHEEAMRSVQELFGNIHKVVSKAQQLSCGLCRCLPELSISRIFLCTSCDSVSPGKRFILRLP</sequence>
<dbReference type="EMBL" id="CACVBM020001215">
    <property type="protein sequence ID" value="CAA7039638.1"/>
    <property type="molecule type" value="Genomic_DNA"/>
</dbReference>
<accession>A0A6D2JIG0</accession>
<evidence type="ECO:0000313" key="2">
    <source>
        <dbReference type="Proteomes" id="UP000467841"/>
    </source>
</evidence>
<evidence type="ECO:0000313" key="1">
    <source>
        <dbReference type="EMBL" id="CAA7039638.1"/>
    </source>
</evidence>